<dbReference type="RefSeq" id="WP_117392961.1">
    <property type="nucleotide sequence ID" value="NZ_QWDC01000003.1"/>
</dbReference>
<feature type="chain" id="PRO_5016737674" evidence="1">
    <location>
        <begin position="27"/>
        <end position="855"/>
    </location>
</feature>
<keyword evidence="2" id="KW-0378">Hydrolase</keyword>
<dbReference type="AlphaFoldDB" id="A0A372NP83"/>
<reference evidence="2 3" key="1">
    <citation type="submission" date="2018-08" db="EMBL/GenBank/DDBJ databases">
        <title>Mucilaginibacter sp. MYSH2.</title>
        <authorList>
            <person name="Seo T."/>
        </authorList>
    </citation>
    <scope>NUCLEOTIDE SEQUENCE [LARGE SCALE GENOMIC DNA]</scope>
    <source>
        <strain evidence="2 3">MYSH2</strain>
    </source>
</reference>
<accession>A0A372NP83</accession>
<keyword evidence="1" id="KW-0732">Signal</keyword>
<dbReference type="Pfam" id="PF13715">
    <property type="entry name" value="CarbopepD_reg_2"/>
    <property type="match status" value="1"/>
</dbReference>
<evidence type="ECO:0000313" key="2">
    <source>
        <dbReference type="EMBL" id="RFZ90756.1"/>
    </source>
</evidence>
<dbReference type="EMBL" id="QWDC01000003">
    <property type="protein sequence ID" value="RFZ90756.1"/>
    <property type="molecule type" value="Genomic_DNA"/>
</dbReference>
<evidence type="ECO:0000313" key="3">
    <source>
        <dbReference type="Proteomes" id="UP000264217"/>
    </source>
</evidence>
<name>A0A372NP83_9SPHI</name>
<feature type="signal peptide" evidence="1">
    <location>
        <begin position="1"/>
        <end position="26"/>
    </location>
</feature>
<dbReference type="Proteomes" id="UP000264217">
    <property type="component" value="Unassembled WGS sequence"/>
</dbReference>
<organism evidence="2 3">
    <name type="scientific">Mucilaginibacter conchicola</name>
    <dbReference type="NCBI Taxonomy" id="2303333"/>
    <lineage>
        <taxon>Bacteria</taxon>
        <taxon>Pseudomonadati</taxon>
        <taxon>Bacteroidota</taxon>
        <taxon>Sphingobacteriia</taxon>
        <taxon>Sphingobacteriales</taxon>
        <taxon>Sphingobacteriaceae</taxon>
        <taxon>Mucilaginibacter</taxon>
    </lineage>
</organism>
<evidence type="ECO:0000256" key="1">
    <source>
        <dbReference type="SAM" id="SignalP"/>
    </source>
</evidence>
<comment type="caution">
    <text evidence="2">The sequence shown here is derived from an EMBL/GenBank/DDBJ whole genome shotgun (WGS) entry which is preliminary data.</text>
</comment>
<dbReference type="GO" id="GO:0004180">
    <property type="term" value="F:carboxypeptidase activity"/>
    <property type="evidence" value="ECO:0007669"/>
    <property type="project" value="UniProtKB-KW"/>
</dbReference>
<dbReference type="Pfam" id="PF18939">
    <property type="entry name" value="DUF5686"/>
    <property type="match status" value="1"/>
</dbReference>
<gene>
    <name evidence="2" type="ORF">D0C36_17525</name>
</gene>
<keyword evidence="2" id="KW-0645">Protease</keyword>
<dbReference type="SUPFAM" id="SSF49464">
    <property type="entry name" value="Carboxypeptidase regulatory domain-like"/>
    <property type="match status" value="1"/>
</dbReference>
<dbReference type="InterPro" id="IPR043741">
    <property type="entry name" value="DUF5686"/>
</dbReference>
<keyword evidence="3" id="KW-1185">Reference proteome</keyword>
<dbReference type="OrthoDB" id="983143at2"/>
<keyword evidence="2" id="KW-0121">Carboxypeptidase</keyword>
<sequence>MKVFAPYFNKVLFTVLVLLSSFTVFAQTKVSGVVTDAKTKQPMPYVTVTFAGTTIGAGTNAEGRYTILTTQDVKQIQVSFVGFRTAVRNITPNQEQTINVALSEDNRNLSEVFVKSAKKKKYSNKNNPAVELIRKVIAHKAQNQVENYDYAQYKQYERMNVSLSNLSEKFKNKKIFKNYQFLFREQADSTAMGGKILLPVYQEEKMSDNYYRKAPYAKKQVITASKQVKYDENFVDNNGLKSYFDRMYQDINIYDNNVSLLSNQLLSPISDSAPTFYKFFITDTLKDVTPNLIELSFTPRNTTNMLFEGRIYITMDGNYAVQNAFLTVNRNINLNFVRKMQANLSFEKNPDGRFHLSQSDLKIEFAINKEKGGGMYGERLVNISNFVLNQPLEKKTYEGPSQVVALNAEEKNDAYWQEARPDTLDAASASIYKNIDSLQTIPSFKKTMDIATLVLAGYKNFGKFELGPANTFYSFNPVEGFRLRVGGRTTPELSKRYYFETYGAYGFRDEKFKYFLSSTYSLNNKSIYSFPQNYIRASFQHDTKIPGQELQFVQESNFLLSFKRGVNDIWLYNDIFRLDYVKEYSNHFSYSLGFKKWDQTPAGALLYQNLLPNGDLNNVNRLKTTELSAQLRWAPHERFYQGKLYRVPIPDKYPIFTLNYTQGIAGFFGGQYNYQNVVGNISKRFYFSQLGYTDVTTEGGYLFGKVPFPLLDIHHANQTYAFQLQSYNLMNFQEFVSDHYASIFVDHNFNGFFFNKVPLLKKLKLREIIDVKALWGGIRSENNPANDPSLLRFPTNIGEGGVGTYTLGSTPYVEGSVGVGNIFKLLRVDLVKRFTYLDNPGAPEWGIRFFVKFDF</sequence>
<dbReference type="Gene3D" id="2.60.40.1120">
    <property type="entry name" value="Carboxypeptidase-like, regulatory domain"/>
    <property type="match status" value="1"/>
</dbReference>
<proteinExistence type="predicted"/>
<protein>
    <submittedName>
        <fullName evidence="2">Carboxypeptidase-like regulatory domain-containing protein</fullName>
    </submittedName>
</protein>
<dbReference type="InterPro" id="IPR008969">
    <property type="entry name" value="CarboxyPept-like_regulatory"/>
</dbReference>